<evidence type="ECO:0000313" key="1">
    <source>
        <dbReference type="EMBL" id="KAE8323687.1"/>
    </source>
</evidence>
<dbReference type="AlphaFoldDB" id="A0A5N6WS21"/>
<organism evidence="1 2">
    <name type="scientific">Aspergillus sergii</name>
    <dbReference type="NCBI Taxonomy" id="1034303"/>
    <lineage>
        <taxon>Eukaryota</taxon>
        <taxon>Fungi</taxon>
        <taxon>Dikarya</taxon>
        <taxon>Ascomycota</taxon>
        <taxon>Pezizomycotina</taxon>
        <taxon>Eurotiomycetes</taxon>
        <taxon>Eurotiomycetidae</taxon>
        <taxon>Eurotiales</taxon>
        <taxon>Aspergillaceae</taxon>
        <taxon>Aspergillus</taxon>
        <taxon>Aspergillus subgen. Circumdati</taxon>
    </lineage>
</organism>
<dbReference type="EMBL" id="ML741826">
    <property type="protein sequence ID" value="KAE8323687.1"/>
    <property type="molecule type" value="Genomic_DNA"/>
</dbReference>
<accession>A0A5N6WS21</accession>
<evidence type="ECO:0000313" key="2">
    <source>
        <dbReference type="Proteomes" id="UP000325945"/>
    </source>
</evidence>
<dbReference type="Proteomes" id="UP000325945">
    <property type="component" value="Unassembled WGS sequence"/>
</dbReference>
<proteinExistence type="predicted"/>
<reference evidence="2" key="1">
    <citation type="submission" date="2019-04" db="EMBL/GenBank/DDBJ databases">
        <title>Friends and foes A comparative genomics studyof 23 Aspergillus species from section Flavi.</title>
        <authorList>
            <consortium name="DOE Joint Genome Institute"/>
            <person name="Kjaerbolling I."/>
            <person name="Vesth T."/>
            <person name="Frisvad J.C."/>
            <person name="Nybo J.L."/>
            <person name="Theobald S."/>
            <person name="Kildgaard S."/>
            <person name="Isbrandt T."/>
            <person name="Kuo A."/>
            <person name="Sato A."/>
            <person name="Lyhne E.K."/>
            <person name="Kogle M.E."/>
            <person name="Wiebenga A."/>
            <person name="Kun R.S."/>
            <person name="Lubbers R.J."/>
            <person name="Makela M.R."/>
            <person name="Barry K."/>
            <person name="Chovatia M."/>
            <person name="Clum A."/>
            <person name="Daum C."/>
            <person name="Haridas S."/>
            <person name="He G."/>
            <person name="LaButti K."/>
            <person name="Lipzen A."/>
            <person name="Mondo S."/>
            <person name="Riley R."/>
            <person name="Salamov A."/>
            <person name="Simmons B.A."/>
            <person name="Magnuson J.K."/>
            <person name="Henrissat B."/>
            <person name="Mortensen U.H."/>
            <person name="Larsen T.O."/>
            <person name="Devries R.P."/>
            <person name="Grigoriev I.V."/>
            <person name="Machida M."/>
            <person name="Baker S.E."/>
            <person name="Andersen M.R."/>
        </authorList>
    </citation>
    <scope>NUCLEOTIDE SEQUENCE [LARGE SCALE GENOMIC DNA]</scope>
    <source>
        <strain evidence="2">CBS 130017</strain>
    </source>
</reference>
<sequence length="198" mass="22917">MGHGEHVRKQTLVFAHVDHLIADIKGAQRSLEAFFDSLEQQLNVESFSSHDDADSSGDMEDISEWPMDEVNSIPRSDTVRNVFPAANTIATWTSQLTRHINVYSVGQWGESRIQDSLPLRIYAWVQNKKILFMVQYMFSIFCTWELDISMPKLFMGAMKAWLARSQRKAETIFHARKLRQNYEDTPWKYDIVSISIPS</sequence>
<name>A0A5N6WS21_9EURO</name>
<gene>
    <name evidence="1" type="ORF">BDV39DRAFT_208520</name>
</gene>
<keyword evidence="2" id="KW-1185">Reference proteome</keyword>
<protein>
    <submittedName>
        <fullName evidence="1">Uncharacterized protein</fullName>
    </submittedName>
</protein>